<proteinExistence type="predicted"/>
<dbReference type="EMBL" id="DVJO01000187">
    <property type="protein sequence ID" value="HIS83675.1"/>
    <property type="molecule type" value="Genomic_DNA"/>
</dbReference>
<sequence length="52" mass="6053">MEFLANNMEDLRNKMSISDFETLKSIINCIIFIHSKNSIEVFDKPTAQKYLA</sequence>
<comment type="caution">
    <text evidence="1">The sequence shown here is derived from an EMBL/GenBank/DDBJ whole genome shotgun (WGS) entry which is preliminary data.</text>
</comment>
<evidence type="ECO:0000313" key="1">
    <source>
        <dbReference type="EMBL" id="HIS83675.1"/>
    </source>
</evidence>
<reference evidence="1" key="1">
    <citation type="submission" date="2020-10" db="EMBL/GenBank/DDBJ databases">
        <authorList>
            <person name="Gilroy R."/>
        </authorList>
    </citation>
    <scope>NUCLEOTIDE SEQUENCE</scope>
    <source>
        <strain evidence="1">CHK152-2994</strain>
    </source>
</reference>
<evidence type="ECO:0000313" key="2">
    <source>
        <dbReference type="Proteomes" id="UP000824139"/>
    </source>
</evidence>
<accession>A0A9D1FX59</accession>
<name>A0A9D1FX59_9BACT</name>
<reference evidence="1" key="2">
    <citation type="journal article" date="2021" name="PeerJ">
        <title>Extensive microbial diversity within the chicken gut microbiome revealed by metagenomics and culture.</title>
        <authorList>
            <person name="Gilroy R."/>
            <person name="Ravi A."/>
            <person name="Getino M."/>
            <person name="Pursley I."/>
            <person name="Horton D.L."/>
            <person name="Alikhan N.F."/>
            <person name="Baker D."/>
            <person name="Gharbi K."/>
            <person name="Hall N."/>
            <person name="Watson M."/>
            <person name="Adriaenssens E.M."/>
            <person name="Foster-Nyarko E."/>
            <person name="Jarju S."/>
            <person name="Secka A."/>
            <person name="Antonio M."/>
            <person name="Oren A."/>
            <person name="Chaudhuri R.R."/>
            <person name="La Ragione R."/>
            <person name="Hildebrand F."/>
            <person name="Pallen M.J."/>
        </authorList>
    </citation>
    <scope>NUCLEOTIDE SEQUENCE</scope>
    <source>
        <strain evidence="1">CHK152-2994</strain>
    </source>
</reference>
<dbReference type="Proteomes" id="UP000824139">
    <property type="component" value="Unassembled WGS sequence"/>
</dbReference>
<dbReference type="AlphaFoldDB" id="A0A9D1FX59"/>
<organism evidence="1 2">
    <name type="scientific">Candidatus Scatenecus faecavium</name>
    <dbReference type="NCBI Taxonomy" id="2840915"/>
    <lineage>
        <taxon>Bacteria</taxon>
        <taxon>Candidatus Scatenecus</taxon>
    </lineage>
</organism>
<gene>
    <name evidence="1" type="ORF">IAD41_08750</name>
</gene>
<protein>
    <submittedName>
        <fullName evidence="1">Uncharacterized protein</fullName>
    </submittedName>
</protein>